<organism evidence="3 4">
    <name type="scientific">Algoriphagus lacus</name>
    <dbReference type="NCBI Taxonomy" id="2056311"/>
    <lineage>
        <taxon>Bacteria</taxon>
        <taxon>Pseudomonadati</taxon>
        <taxon>Bacteroidota</taxon>
        <taxon>Cytophagia</taxon>
        <taxon>Cytophagales</taxon>
        <taxon>Cyclobacteriaceae</taxon>
        <taxon>Algoriphagus</taxon>
    </lineage>
</organism>
<dbReference type="InterPro" id="IPR053150">
    <property type="entry name" value="Teicoplanin_resist-assoc"/>
</dbReference>
<dbReference type="RefSeq" id="WP_119477981.1">
    <property type="nucleotide sequence ID" value="NZ_QXML01000005.1"/>
</dbReference>
<feature type="transmembrane region" description="Helical" evidence="1">
    <location>
        <begin position="61"/>
        <end position="78"/>
    </location>
</feature>
<dbReference type="AlphaFoldDB" id="A0A418PR52"/>
<sequence length="179" mass="20364">MKNLLKSTNLTLALCAIYLVALFWIIVLKFNISAYHAGVEQNWIPFPALFGMEGQGDRNELLLNVFIFIPFGCYVGILREKWSLSQKAGLFFSISFLFEISQYILKFGAFDATDLINNTLGGLLGLWVFQGLEKSLASRLKAQKIINLIALVGTVVIFFILLYLKVNNIWIFRMELLSR</sequence>
<name>A0A418PR52_9BACT</name>
<feature type="transmembrane region" description="Helical" evidence="1">
    <location>
        <begin position="145"/>
        <end position="164"/>
    </location>
</feature>
<keyword evidence="1" id="KW-0472">Membrane</keyword>
<gene>
    <name evidence="3" type="ORF">D0X99_11550</name>
</gene>
<keyword evidence="4" id="KW-1185">Reference proteome</keyword>
<feature type="domain" description="VanZ-like" evidence="2">
    <location>
        <begin position="16"/>
        <end position="129"/>
    </location>
</feature>
<evidence type="ECO:0000256" key="1">
    <source>
        <dbReference type="SAM" id="Phobius"/>
    </source>
</evidence>
<comment type="caution">
    <text evidence="3">The sequence shown here is derived from an EMBL/GenBank/DDBJ whole genome shotgun (WGS) entry which is preliminary data.</text>
</comment>
<feature type="transmembrane region" description="Helical" evidence="1">
    <location>
        <begin position="12"/>
        <end position="32"/>
    </location>
</feature>
<dbReference type="PANTHER" id="PTHR36834:SF2">
    <property type="entry name" value="MEMBRANE PROTEIN"/>
    <property type="match status" value="1"/>
</dbReference>
<keyword evidence="1" id="KW-1133">Transmembrane helix</keyword>
<dbReference type="OrthoDB" id="4822551at2"/>
<protein>
    <submittedName>
        <fullName evidence="3">VanZ family protein</fullName>
    </submittedName>
</protein>
<evidence type="ECO:0000313" key="4">
    <source>
        <dbReference type="Proteomes" id="UP000283522"/>
    </source>
</evidence>
<keyword evidence="1" id="KW-0812">Transmembrane</keyword>
<feature type="transmembrane region" description="Helical" evidence="1">
    <location>
        <begin position="90"/>
        <end position="109"/>
    </location>
</feature>
<accession>A0A418PR52</accession>
<proteinExistence type="predicted"/>
<dbReference type="Pfam" id="PF04892">
    <property type="entry name" value="VanZ"/>
    <property type="match status" value="1"/>
</dbReference>
<evidence type="ECO:0000313" key="3">
    <source>
        <dbReference type="EMBL" id="RIW15076.1"/>
    </source>
</evidence>
<dbReference type="PANTHER" id="PTHR36834">
    <property type="entry name" value="MEMBRANE PROTEIN-RELATED"/>
    <property type="match status" value="1"/>
</dbReference>
<dbReference type="EMBL" id="QXML01000005">
    <property type="protein sequence ID" value="RIW15076.1"/>
    <property type="molecule type" value="Genomic_DNA"/>
</dbReference>
<dbReference type="Proteomes" id="UP000283522">
    <property type="component" value="Unassembled WGS sequence"/>
</dbReference>
<reference evidence="3 4" key="1">
    <citation type="submission" date="2018-09" db="EMBL/GenBank/DDBJ databases">
        <authorList>
            <person name="Wang X."/>
            <person name="Du Z."/>
        </authorList>
    </citation>
    <scope>NUCLEOTIDE SEQUENCE [LARGE SCALE GENOMIC DNA]</scope>
    <source>
        <strain evidence="3 4">N3</strain>
    </source>
</reference>
<evidence type="ECO:0000259" key="2">
    <source>
        <dbReference type="Pfam" id="PF04892"/>
    </source>
</evidence>
<dbReference type="InterPro" id="IPR006976">
    <property type="entry name" value="VanZ-like"/>
</dbReference>
<feature type="transmembrane region" description="Helical" evidence="1">
    <location>
        <begin position="115"/>
        <end position="133"/>
    </location>
</feature>